<gene>
    <name evidence="1" type="ORF">KL867_08070</name>
</gene>
<proteinExistence type="predicted"/>
<reference evidence="1 2" key="1">
    <citation type="submission" date="2021-05" db="EMBL/GenBank/DDBJ databases">
        <title>Draft genomes of marine bacteria isolated from model chitin particles.</title>
        <authorList>
            <person name="Datta M.S."/>
            <person name="Schwartzman J.A."/>
            <person name="Cordero O."/>
        </authorList>
    </citation>
    <scope>NUCLEOTIDE SEQUENCE [LARGE SCALE GENOMIC DNA]</scope>
    <source>
        <strain evidence="1 2">4E07</strain>
    </source>
</reference>
<dbReference type="RefSeq" id="WP_147232858.1">
    <property type="nucleotide sequence ID" value="NZ_JAHHDY010000009.1"/>
</dbReference>
<protein>
    <submittedName>
        <fullName evidence="1">Uncharacterized protein</fullName>
    </submittedName>
</protein>
<comment type="caution">
    <text evidence="1">The sequence shown here is derived from an EMBL/GenBank/DDBJ whole genome shotgun (WGS) entry which is preliminary data.</text>
</comment>
<name>A0ABS5WPF3_9RHOB</name>
<evidence type="ECO:0000313" key="2">
    <source>
        <dbReference type="Proteomes" id="UP000763802"/>
    </source>
</evidence>
<sequence length="71" mass="8036">MHWDHERKKAAIRAELAVGILYKSNVEIGMTVLTQTQNFPPLPKFKRSIVIAPDAPWDLAQAMPRAIRQAV</sequence>
<keyword evidence="2" id="KW-1185">Reference proteome</keyword>
<dbReference type="Proteomes" id="UP000763802">
    <property type="component" value="Unassembled WGS sequence"/>
</dbReference>
<accession>A0ABS5WPF3</accession>
<evidence type="ECO:0000313" key="1">
    <source>
        <dbReference type="EMBL" id="MBT3141005.1"/>
    </source>
</evidence>
<dbReference type="EMBL" id="JAHHDY010000009">
    <property type="protein sequence ID" value="MBT3141005.1"/>
    <property type="molecule type" value="Genomic_DNA"/>
</dbReference>
<organism evidence="1 2">
    <name type="scientific">Falsiruegeria litorea</name>
    <dbReference type="NCBI Taxonomy" id="1280831"/>
    <lineage>
        <taxon>Bacteria</taxon>
        <taxon>Pseudomonadati</taxon>
        <taxon>Pseudomonadota</taxon>
        <taxon>Alphaproteobacteria</taxon>
        <taxon>Rhodobacterales</taxon>
        <taxon>Roseobacteraceae</taxon>
        <taxon>Falsiruegeria</taxon>
    </lineage>
</organism>